<feature type="compositionally biased region" description="Basic and acidic residues" evidence="1">
    <location>
        <begin position="177"/>
        <end position="188"/>
    </location>
</feature>
<reference evidence="2" key="2">
    <citation type="journal article" date="2022" name="Res Sq">
        <title>Comparative Genomics Reveals Insights into the Divergent Evolution of Astigmatic Mites and Household Pest Adaptations.</title>
        <authorList>
            <person name="Xiong Q."/>
            <person name="Wan A.T.-Y."/>
            <person name="Liu X.-Y."/>
            <person name="Fung C.S.-H."/>
            <person name="Xiao X."/>
            <person name="Malainual N."/>
            <person name="Hou J."/>
            <person name="Wang L."/>
            <person name="Wang M."/>
            <person name="Yang K."/>
            <person name="Cui Y."/>
            <person name="Leung E."/>
            <person name="Nong W."/>
            <person name="Shin S.-K."/>
            <person name="Au S."/>
            <person name="Jeong K.Y."/>
            <person name="Chew F.T."/>
            <person name="Hui J."/>
            <person name="Leung T.F."/>
            <person name="Tungtrongchitr A."/>
            <person name="Zhong N."/>
            <person name="Liu Z."/>
            <person name="Tsui S."/>
        </authorList>
    </citation>
    <scope>NUCLEOTIDE SEQUENCE</scope>
    <source>
        <strain evidence="2">Derf</strain>
        <tissue evidence="2">Whole organism</tissue>
    </source>
</reference>
<dbReference type="InterPro" id="IPR035979">
    <property type="entry name" value="RBD_domain_sf"/>
</dbReference>
<dbReference type="SUPFAM" id="SSF54928">
    <property type="entry name" value="RNA-binding domain, RBD"/>
    <property type="match status" value="1"/>
</dbReference>
<dbReference type="Gene3D" id="3.30.70.330">
    <property type="match status" value="1"/>
</dbReference>
<evidence type="ECO:0000313" key="2">
    <source>
        <dbReference type="EMBL" id="KAH9527302.1"/>
    </source>
</evidence>
<reference evidence="2" key="1">
    <citation type="submission" date="2013-05" db="EMBL/GenBank/DDBJ databases">
        <authorList>
            <person name="Yim A.K.Y."/>
            <person name="Chan T.F."/>
            <person name="Ji K.M."/>
            <person name="Liu X.Y."/>
            <person name="Zhou J.W."/>
            <person name="Li R.Q."/>
            <person name="Yang K.Y."/>
            <person name="Li J."/>
            <person name="Li M."/>
            <person name="Law P.T.W."/>
            <person name="Wu Y.L."/>
            <person name="Cai Z.L."/>
            <person name="Qin H."/>
            <person name="Bao Y."/>
            <person name="Leung R.K.K."/>
            <person name="Ng P.K.S."/>
            <person name="Zou J."/>
            <person name="Zhong X.J."/>
            <person name="Ran P.X."/>
            <person name="Zhong N.S."/>
            <person name="Liu Z.G."/>
            <person name="Tsui S.K.W."/>
        </authorList>
    </citation>
    <scope>NUCLEOTIDE SEQUENCE</scope>
    <source>
        <strain evidence="2">Derf</strain>
        <tissue evidence="2">Whole organism</tissue>
    </source>
</reference>
<comment type="caution">
    <text evidence="2">The sequence shown here is derived from an EMBL/GenBank/DDBJ whole genome shotgun (WGS) entry which is preliminary data.</text>
</comment>
<name>A0A922I8E5_DERFA</name>
<sequence length="246" mass="28657">MKNFPNLEDFLTHHYHHQHHNRGMQQEKDYSQPDDNNDDLSWDNLYDDNGDLINDLNNQFETINIKPENVHKSELDYSKFSEKTSTSTDISQKFDDSSHILEIYDISPDLKTKDLTNCLSFNNFKNFEIDWVDDTHALITFQSNLQACEAMNKMFPIMKVRPLGQATNESKQKAKKLKESGVTRKLRPETSAMTARRLVIGALGLNKANIIDPKQRQAEREKLRLAKERKEKTKEAKNIWNDDNIS</sequence>
<dbReference type="Proteomes" id="UP000790347">
    <property type="component" value="Unassembled WGS sequence"/>
</dbReference>
<keyword evidence="3" id="KW-1185">Reference proteome</keyword>
<evidence type="ECO:0000256" key="1">
    <source>
        <dbReference type="SAM" id="MobiDB-lite"/>
    </source>
</evidence>
<organism evidence="2 3">
    <name type="scientific">Dermatophagoides farinae</name>
    <name type="common">American house dust mite</name>
    <dbReference type="NCBI Taxonomy" id="6954"/>
    <lineage>
        <taxon>Eukaryota</taxon>
        <taxon>Metazoa</taxon>
        <taxon>Ecdysozoa</taxon>
        <taxon>Arthropoda</taxon>
        <taxon>Chelicerata</taxon>
        <taxon>Arachnida</taxon>
        <taxon>Acari</taxon>
        <taxon>Acariformes</taxon>
        <taxon>Sarcoptiformes</taxon>
        <taxon>Astigmata</taxon>
        <taxon>Psoroptidia</taxon>
        <taxon>Analgoidea</taxon>
        <taxon>Pyroglyphidae</taxon>
        <taxon>Dermatophagoidinae</taxon>
        <taxon>Dermatophagoides</taxon>
    </lineage>
</organism>
<feature type="compositionally biased region" description="Basic and acidic residues" evidence="1">
    <location>
        <begin position="224"/>
        <end position="237"/>
    </location>
</feature>
<dbReference type="PANTHER" id="PTHR21678:SF0">
    <property type="entry name" value="C3H1-TYPE DOMAIN-CONTAINING PROTEIN"/>
    <property type="match status" value="1"/>
</dbReference>
<feature type="region of interest" description="Disordered" evidence="1">
    <location>
        <begin position="165"/>
        <end position="188"/>
    </location>
</feature>
<evidence type="ECO:0000313" key="3">
    <source>
        <dbReference type="Proteomes" id="UP000790347"/>
    </source>
</evidence>
<dbReference type="GO" id="GO:0003676">
    <property type="term" value="F:nucleic acid binding"/>
    <property type="evidence" value="ECO:0007669"/>
    <property type="project" value="InterPro"/>
</dbReference>
<dbReference type="PANTHER" id="PTHR21678">
    <property type="entry name" value="GROWTH INHIBITION AND DIFFERENTIATION RELATED PROTEIN 88"/>
    <property type="match status" value="1"/>
</dbReference>
<feature type="region of interest" description="Disordered" evidence="1">
    <location>
        <begin position="16"/>
        <end position="41"/>
    </location>
</feature>
<dbReference type="InterPro" id="IPR012677">
    <property type="entry name" value="Nucleotide-bd_a/b_plait_sf"/>
</dbReference>
<dbReference type="AlphaFoldDB" id="A0A922I8E5"/>
<dbReference type="InterPro" id="IPR039884">
    <property type="entry name" value="R3HC1/R3HCL"/>
</dbReference>
<dbReference type="EMBL" id="ASGP02000001">
    <property type="protein sequence ID" value="KAH9527302.1"/>
    <property type="molecule type" value="Genomic_DNA"/>
</dbReference>
<proteinExistence type="predicted"/>
<accession>A0A922I8E5</accession>
<gene>
    <name evidence="2" type="primary">R3HCC1L</name>
    <name evidence="2" type="ORF">DERF_001326</name>
</gene>
<protein>
    <submittedName>
        <fullName evidence="2">Coiled-coil domain-containing protein r3hcc1l</fullName>
    </submittedName>
</protein>
<feature type="region of interest" description="Disordered" evidence="1">
    <location>
        <begin position="224"/>
        <end position="246"/>
    </location>
</feature>
<dbReference type="OrthoDB" id="5418203at2759"/>